<sequence length="123" mass="13681">MSCSRLTSDQPSTSALISELLSRVSIVTVIEDQRDGMGLKETNGVSIVLKRQEMLEVINPGQVGFEGLLRDEDGSWNAGFVGKLWLNCGLWFRRVGFCLEEGFPQGIDSISDSQAKYCFSWIK</sequence>
<evidence type="ECO:0000313" key="1">
    <source>
        <dbReference type="EMBL" id="KAJ6991316.1"/>
    </source>
</evidence>
<proteinExistence type="predicted"/>
<protein>
    <submittedName>
        <fullName evidence="1">Uncharacterized protein</fullName>
    </submittedName>
</protein>
<keyword evidence="2" id="KW-1185">Reference proteome</keyword>
<name>A0AAD6QJ03_9ROSI</name>
<dbReference type="Proteomes" id="UP001164929">
    <property type="component" value="Chromosome 7"/>
</dbReference>
<accession>A0AAD6QJ03</accession>
<dbReference type="AlphaFoldDB" id="A0AAD6QJ03"/>
<reference evidence="1" key="1">
    <citation type="journal article" date="2023" name="Mol. Ecol. Resour.">
        <title>Chromosome-level genome assembly of a triploid poplar Populus alba 'Berolinensis'.</title>
        <authorList>
            <person name="Chen S."/>
            <person name="Yu Y."/>
            <person name="Wang X."/>
            <person name="Wang S."/>
            <person name="Zhang T."/>
            <person name="Zhou Y."/>
            <person name="He R."/>
            <person name="Meng N."/>
            <person name="Wang Y."/>
            <person name="Liu W."/>
            <person name="Liu Z."/>
            <person name="Liu J."/>
            <person name="Guo Q."/>
            <person name="Huang H."/>
            <person name="Sederoff R.R."/>
            <person name="Wang G."/>
            <person name="Qu G."/>
            <person name="Chen S."/>
        </authorList>
    </citation>
    <scope>NUCLEOTIDE SEQUENCE</scope>
    <source>
        <strain evidence="1">SC-2020</strain>
    </source>
</reference>
<gene>
    <name evidence="1" type="ORF">NC653_019496</name>
</gene>
<comment type="caution">
    <text evidence="1">The sequence shown here is derived from an EMBL/GenBank/DDBJ whole genome shotgun (WGS) entry which is preliminary data.</text>
</comment>
<organism evidence="1 2">
    <name type="scientific">Populus alba x Populus x berolinensis</name>
    <dbReference type="NCBI Taxonomy" id="444605"/>
    <lineage>
        <taxon>Eukaryota</taxon>
        <taxon>Viridiplantae</taxon>
        <taxon>Streptophyta</taxon>
        <taxon>Embryophyta</taxon>
        <taxon>Tracheophyta</taxon>
        <taxon>Spermatophyta</taxon>
        <taxon>Magnoliopsida</taxon>
        <taxon>eudicotyledons</taxon>
        <taxon>Gunneridae</taxon>
        <taxon>Pentapetalae</taxon>
        <taxon>rosids</taxon>
        <taxon>fabids</taxon>
        <taxon>Malpighiales</taxon>
        <taxon>Salicaceae</taxon>
        <taxon>Saliceae</taxon>
        <taxon>Populus</taxon>
    </lineage>
</organism>
<evidence type="ECO:0000313" key="2">
    <source>
        <dbReference type="Proteomes" id="UP001164929"/>
    </source>
</evidence>
<dbReference type="EMBL" id="JAQIZT010000007">
    <property type="protein sequence ID" value="KAJ6991316.1"/>
    <property type="molecule type" value="Genomic_DNA"/>
</dbReference>